<reference evidence="2 3" key="1">
    <citation type="journal article" date="2015" name="Microbiome">
        <title>Genomic resolution of linkages in carbon, nitrogen, and sulfur cycling among widespread estuary sediment bacteria.</title>
        <authorList>
            <person name="Baker B.J."/>
            <person name="Lazar C.S."/>
            <person name="Teske A.P."/>
            <person name="Dick G.J."/>
        </authorList>
    </citation>
    <scope>NUCLEOTIDE SEQUENCE [LARGE SCALE GENOMIC DNA]</scope>
    <source>
        <strain evidence="2">SM23_42</strain>
    </source>
</reference>
<dbReference type="STRING" id="1703779.AMJ83_00840"/>
<evidence type="ECO:0000256" key="1">
    <source>
        <dbReference type="SAM" id="SignalP"/>
    </source>
</evidence>
<evidence type="ECO:0000313" key="2">
    <source>
        <dbReference type="EMBL" id="KPK64767.1"/>
    </source>
</evidence>
<dbReference type="EMBL" id="LJUJ01000001">
    <property type="protein sequence ID" value="KPK64767.1"/>
    <property type="molecule type" value="Genomic_DNA"/>
</dbReference>
<dbReference type="AlphaFoldDB" id="A0A0S8FVS4"/>
<evidence type="ECO:0000313" key="3">
    <source>
        <dbReference type="Proteomes" id="UP000051373"/>
    </source>
</evidence>
<comment type="caution">
    <text evidence="2">The sequence shown here is derived from an EMBL/GenBank/DDBJ whole genome shotgun (WGS) entry which is preliminary data.</text>
</comment>
<protein>
    <recommendedName>
        <fullName evidence="4">LVIVD repeat protein</fullName>
    </recommendedName>
</protein>
<dbReference type="Proteomes" id="UP000051373">
    <property type="component" value="Unassembled WGS sequence"/>
</dbReference>
<dbReference type="Pfam" id="PF08309">
    <property type="entry name" value="LVIVD"/>
    <property type="match status" value="5"/>
</dbReference>
<gene>
    <name evidence="2" type="ORF">AMJ83_00840</name>
</gene>
<feature type="chain" id="PRO_5006646466" description="LVIVD repeat protein" evidence="1">
    <location>
        <begin position="23"/>
        <end position="319"/>
    </location>
</feature>
<proteinExistence type="predicted"/>
<accession>A0A0S8FVS4</accession>
<evidence type="ECO:0008006" key="4">
    <source>
        <dbReference type="Google" id="ProtNLM"/>
    </source>
</evidence>
<dbReference type="InterPro" id="IPR011048">
    <property type="entry name" value="Haem_d1_sf"/>
</dbReference>
<dbReference type="InterPro" id="IPR015943">
    <property type="entry name" value="WD40/YVTN_repeat-like_dom_sf"/>
</dbReference>
<sequence length="319" mass="34573">MKNFRYLSLVLMLLLFCGRPEVTEPGASFTIIGDCSLPGYANDVELVDNLAYVANGQGGLQIIDISDPESTFVIAQYVAYGWDANAVAVRDTFAYVALSPSGGGLLVLSIADPTQPFSVGQDGSFSAYDVVAPPGDTMYVYVAGGYWFYVWDIHYLSYARRLKTYGDIIGVRMVDTLAYLSCEQMGLWIFNLASQDTLPLGMIDTPSNARNLFVQGDYVYIADGRAGLIIINATDPGNLAIVGEYDTDYYANAVYVSGEKAYVADGDGGIEVVNVSDPSEPQYYGSIRTSYANGISVRGDTLYVADRDMGLVLIVEEAQ</sequence>
<dbReference type="InterPro" id="IPR013211">
    <property type="entry name" value="LVIVD"/>
</dbReference>
<keyword evidence="1" id="KW-0732">Signal</keyword>
<feature type="signal peptide" evidence="1">
    <location>
        <begin position="1"/>
        <end position="22"/>
    </location>
</feature>
<name>A0A0S8FVS4_UNCW3</name>
<dbReference type="SUPFAM" id="SSF51004">
    <property type="entry name" value="C-terminal (heme d1) domain of cytochrome cd1-nitrite reductase"/>
    <property type="match status" value="1"/>
</dbReference>
<dbReference type="Gene3D" id="2.130.10.10">
    <property type="entry name" value="YVTN repeat-like/Quinoprotein amine dehydrogenase"/>
    <property type="match status" value="1"/>
</dbReference>
<organism evidence="2 3">
    <name type="scientific">candidate division WOR_3 bacterium SM23_42</name>
    <dbReference type="NCBI Taxonomy" id="1703779"/>
    <lineage>
        <taxon>Bacteria</taxon>
        <taxon>Bacteria division WOR-3</taxon>
    </lineage>
</organism>